<dbReference type="RefSeq" id="WP_153402785.1">
    <property type="nucleotide sequence ID" value="NZ_ML762429.1"/>
</dbReference>
<evidence type="ECO:0000259" key="1">
    <source>
        <dbReference type="Pfam" id="PF05899"/>
    </source>
</evidence>
<dbReference type="AlphaFoldDB" id="A0A7C8KQK6"/>
<feature type="domain" description="(S)-ureidoglycine aminohydrolase cupin" evidence="1">
    <location>
        <begin position="53"/>
        <end position="111"/>
    </location>
</feature>
<organism evidence="2 3">
    <name type="scientific">Gracilibacillus oryzae</name>
    <dbReference type="NCBI Taxonomy" id="1672701"/>
    <lineage>
        <taxon>Bacteria</taxon>
        <taxon>Bacillati</taxon>
        <taxon>Bacillota</taxon>
        <taxon>Bacilli</taxon>
        <taxon>Bacillales</taxon>
        <taxon>Bacillaceae</taxon>
        <taxon>Gracilibacillus</taxon>
    </lineage>
</organism>
<proteinExistence type="predicted"/>
<name>A0A7C8KQK6_9BACI</name>
<dbReference type="Pfam" id="PF05899">
    <property type="entry name" value="Cupin_3"/>
    <property type="match status" value="1"/>
</dbReference>
<dbReference type="SUPFAM" id="SSF51182">
    <property type="entry name" value="RmlC-like cupins"/>
    <property type="match status" value="1"/>
</dbReference>
<dbReference type="Gene3D" id="2.60.120.10">
    <property type="entry name" value="Jelly Rolls"/>
    <property type="match status" value="1"/>
</dbReference>
<evidence type="ECO:0000313" key="3">
    <source>
        <dbReference type="Proteomes" id="UP000480246"/>
    </source>
</evidence>
<accession>A0A7C8KQK6</accession>
<dbReference type="InterPro" id="IPR008579">
    <property type="entry name" value="UGlyAH_Cupin_dom"/>
</dbReference>
<dbReference type="PANTHER" id="PTHR36169:SF1">
    <property type="entry name" value="ACETATE KINASE EUTQ"/>
    <property type="match status" value="1"/>
</dbReference>
<gene>
    <name evidence="2" type="ORF">F9U64_09470</name>
</gene>
<dbReference type="EMBL" id="WEID01000046">
    <property type="protein sequence ID" value="KAB8137458.1"/>
    <property type="molecule type" value="Genomic_DNA"/>
</dbReference>
<dbReference type="PANTHER" id="PTHR36169">
    <property type="entry name" value="ETHANOLAMINE UTILIZATION PROTEIN EUTQ"/>
    <property type="match status" value="1"/>
</dbReference>
<dbReference type="InterPro" id="IPR014710">
    <property type="entry name" value="RmlC-like_jellyroll"/>
</dbReference>
<reference evidence="2 3" key="1">
    <citation type="submission" date="2019-10" db="EMBL/GenBank/DDBJ databases">
        <title>Gracilibacillus sp. nov. isolated from rice seeds.</title>
        <authorList>
            <person name="He S."/>
        </authorList>
    </citation>
    <scope>NUCLEOTIDE SEQUENCE [LARGE SCALE GENOMIC DNA]</scope>
    <source>
        <strain evidence="2 3">TD8</strain>
    </source>
</reference>
<comment type="caution">
    <text evidence="2">The sequence shown here is derived from an EMBL/GenBank/DDBJ whole genome shotgun (WGS) entry which is preliminary data.</text>
</comment>
<dbReference type="Proteomes" id="UP000480246">
    <property type="component" value="Unassembled WGS sequence"/>
</dbReference>
<keyword evidence="3" id="KW-1185">Reference proteome</keyword>
<evidence type="ECO:0000313" key="2">
    <source>
        <dbReference type="EMBL" id="KAB8137458.1"/>
    </source>
</evidence>
<dbReference type="InterPro" id="IPR010424">
    <property type="entry name" value="EutQ"/>
</dbReference>
<dbReference type="InterPro" id="IPR011051">
    <property type="entry name" value="RmlC_Cupin_sf"/>
</dbReference>
<protein>
    <submittedName>
        <fullName evidence="2">DUF861 domain-containing protein</fullName>
    </submittedName>
</protein>
<dbReference type="OrthoDB" id="6226972at2"/>
<sequence length="134" mass="14967">MSEKVIDYQYLSVKPGVQLIKKGTYPMVELDQKLGIPGLKSQIIDVPVTDKKDAYQLGYFAMQPGEGFEFTYTYLEIKVVVSGSITVHDDQGVKYTAEVGDVFIFTPDTTVYFDGESDGSAVYTGHRMPEPDFM</sequence>